<dbReference type="PIRSF" id="PIRSF001361">
    <property type="entry name" value="DAHP_synthase"/>
    <property type="match status" value="1"/>
</dbReference>
<dbReference type="InterPro" id="IPR013785">
    <property type="entry name" value="Aldolase_TIM"/>
</dbReference>
<name>A0ABN0TI64_9GAMM</name>
<keyword evidence="4 8" id="KW-0028">Amino-acid biosynthesis</keyword>
<proteinExistence type="inferred from homology"/>
<dbReference type="PANTHER" id="PTHR21225">
    <property type="entry name" value="PHOSPHO-2-DEHYDRO-3-DEOXYHEPTONATE ALDOLASE DAHP SYNTHETASE"/>
    <property type="match status" value="1"/>
</dbReference>
<sequence>MTASIDTLQHECDSESLRLPTPAELKAALPIKHNLEHQIAEQRQSIRRLLNDADDRLMIIVGPCSIDSEEAALEYGRRLAQLSAELKDELFIVMRAYVEKPRTTLGWKGLAYDPLRNGQGNMALGLHSSRRILLQLAELGLPIATEALHPLVMNYINDLVSWVAIGARTSESQPHRELVSDLPCPVGIKNGTDGRIHNAINAMRASSSQHHTLTVNGDGQIGMKNTAGNIDTHLVLRGGNGLTNYDKESIEQAISLLLFNQCRPKVLVDCNHDNSLRQHRKQATISHDVIDQRIAGNVNVLGLMLESYIEDGKQEDGHPPLFGQSITDPCLSWEDTENLLGSLHTKLKSGRA</sequence>
<feature type="domain" description="DAHP synthetase I/KDSA" evidence="9">
    <location>
        <begin position="48"/>
        <end position="339"/>
    </location>
</feature>
<protein>
    <recommendedName>
        <fullName evidence="8">Phospho-2-dehydro-3-deoxyheptonate aldolase</fullName>
        <ecNumber evidence="8">2.5.1.54</ecNumber>
    </recommendedName>
</protein>
<evidence type="ECO:0000259" key="9">
    <source>
        <dbReference type="Pfam" id="PF00793"/>
    </source>
</evidence>
<evidence type="ECO:0000313" key="10">
    <source>
        <dbReference type="EMBL" id="GAA0222292.1"/>
    </source>
</evidence>
<evidence type="ECO:0000256" key="1">
    <source>
        <dbReference type="ARBA" id="ARBA00003726"/>
    </source>
</evidence>
<keyword evidence="11" id="KW-1185">Reference proteome</keyword>
<dbReference type="NCBIfam" id="TIGR00034">
    <property type="entry name" value="aroFGH"/>
    <property type="match status" value="1"/>
</dbReference>
<evidence type="ECO:0000256" key="4">
    <source>
        <dbReference type="ARBA" id="ARBA00022605"/>
    </source>
</evidence>
<comment type="similarity">
    <text evidence="3 8">Belongs to the class-I DAHP synthase family.</text>
</comment>
<dbReference type="PANTHER" id="PTHR21225:SF12">
    <property type="entry name" value="PHOSPHO-2-DEHYDRO-3-DEOXYHEPTONATE ALDOLASE, TYROSINE-INHIBITED"/>
    <property type="match status" value="1"/>
</dbReference>
<dbReference type="RefSeq" id="WP_343749599.1">
    <property type="nucleotide sequence ID" value="NZ_BAAADG010000004.1"/>
</dbReference>
<dbReference type="SUPFAM" id="SSF51569">
    <property type="entry name" value="Aldolase"/>
    <property type="match status" value="1"/>
</dbReference>
<dbReference type="EC" id="2.5.1.54" evidence="8"/>
<dbReference type="Pfam" id="PF00793">
    <property type="entry name" value="DAHP_synth_1"/>
    <property type="match status" value="1"/>
</dbReference>
<dbReference type="NCBIfam" id="NF009395">
    <property type="entry name" value="PRK12755.1"/>
    <property type="match status" value="1"/>
</dbReference>
<keyword evidence="6 8" id="KW-0057">Aromatic amino acid biosynthesis</keyword>
<evidence type="ECO:0000256" key="6">
    <source>
        <dbReference type="ARBA" id="ARBA00023141"/>
    </source>
</evidence>
<comment type="caution">
    <text evidence="10">The sequence shown here is derived from an EMBL/GenBank/DDBJ whole genome shotgun (WGS) entry which is preliminary data.</text>
</comment>
<comment type="pathway">
    <text evidence="2 8">Metabolic intermediate biosynthesis; chorismate biosynthesis; chorismate from D-erythrose 4-phosphate and phosphoenolpyruvate: step 1/7.</text>
</comment>
<comment type="catalytic activity">
    <reaction evidence="7 8">
        <text>D-erythrose 4-phosphate + phosphoenolpyruvate + H2O = 7-phospho-2-dehydro-3-deoxy-D-arabino-heptonate + phosphate</text>
        <dbReference type="Rhea" id="RHEA:14717"/>
        <dbReference type="ChEBI" id="CHEBI:15377"/>
        <dbReference type="ChEBI" id="CHEBI:16897"/>
        <dbReference type="ChEBI" id="CHEBI:43474"/>
        <dbReference type="ChEBI" id="CHEBI:58394"/>
        <dbReference type="ChEBI" id="CHEBI:58702"/>
        <dbReference type="EC" id="2.5.1.54"/>
    </reaction>
</comment>
<dbReference type="InterPro" id="IPR006219">
    <property type="entry name" value="DAHP_synth_1"/>
</dbReference>
<gene>
    <name evidence="10" type="ORF">GCM10008964_12220</name>
</gene>
<dbReference type="InterPro" id="IPR006218">
    <property type="entry name" value="DAHP1/KDSA"/>
</dbReference>
<evidence type="ECO:0000256" key="7">
    <source>
        <dbReference type="ARBA" id="ARBA00047508"/>
    </source>
</evidence>
<evidence type="ECO:0000256" key="2">
    <source>
        <dbReference type="ARBA" id="ARBA00004688"/>
    </source>
</evidence>
<dbReference type="Proteomes" id="UP001501476">
    <property type="component" value="Unassembled WGS sequence"/>
</dbReference>
<evidence type="ECO:0000256" key="8">
    <source>
        <dbReference type="PIRNR" id="PIRNR001361"/>
    </source>
</evidence>
<evidence type="ECO:0000313" key="11">
    <source>
        <dbReference type="Proteomes" id="UP001501476"/>
    </source>
</evidence>
<evidence type="ECO:0000256" key="5">
    <source>
        <dbReference type="ARBA" id="ARBA00022679"/>
    </source>
</evidence>
<evidence type="ECO:0000256" key="3">
    <source>
        <dbReference type="ARBA" id="ARBA00007985"/>
    </source>
</evidence>
<dbReference type="Gene3D" id="3.20.20.70">
    <property type="entry name" value="Aldolase class I"/>
    <property type="match status" value="1"/>
</dbReference>
<keyword evidence="5 8" id="KW-0808">Transferase</keyword>
<reference evidence="10 11" key="1">
    <citation type="journal article" date="2019" name="Int. J. Syst. Evol. Microbiol.">
        <title>The Global Catalogue of Microorganisms (GCM) 10K type strain sequencing project: providing services to taxonomists for standard genome sequencing and annotation.</title>
        <authorList>
            <consortium name="The Broad Institute Genomics Platform"/>
            <consortium name="The Broad Institute Genome Sequencing Center for Infectious Disease"/>
            <person name="Wu L."/>
            <person name="Ma J."/>
        </authorList>
    </citation>
    <scope>NUCLEOTIDE SEQUENCE [LARGE SCALE GENOMIC DNA]</scope>
    <source>
        <strain evidence="10 11">JCM 6886</strain>
    </source>
</reference>
<accession>A0ABN0TI64</accession>
<comment type="function">
    <text evidence="1 8">Stereospecific condensation of phosphoenolpyruvate (PEP) and D-erythrose-4-phosphate (E4P) giving rise to 3-deoxy-D-arabino-heptulosonate-7-phosphate (DAHP).</text>
</comment>
<dbReference type="EMBL" id="BAAADG010000004">
    <property type="protein sequence ID" value="GAA0222292.1"/>
    <property type="molecule type" value="Genomic_DNA"/>
</dbReference>
<organism evidence="10 11">
    <name type="scientific">Methylophaga marina</name>
    <dbReference type="NCBI Taxonomy" id="45495"/>
    <lineage>
        <taxon>Bacteria</taxon>
        <taxon>Pseudomonadati</taxon>
        <taxon>Pseudomonadota</taxon>
        <taxon>Gammaproteobacteria</taxon>
        <taxon>Thiotrichales</taxon>
        <taxon>Piscirickettsiaceae</taxon>
        <taxon>Methylophaga</taxon>
    </lineage>
</organism>